<feature type="domain" description="Carbamoyltransferase" evidence="2">
    <location>
        <begin position="281"/>
        <end position="609"/>
    </location>
</feature>
<dbReference type="Pfam" id="PF02543">
    <property type="entry name" value="Carbam_trans_N"/>
    <property type="match status" value="1"/>
</dbReference>
<reference evidence="5" key="1">
    <citation type="submission" date="2022-10" db="EMBL/GenBank/DDBJ databases">
        <authorList>
            <person name="Chen Y."/>
            <person name="Dougan E. K."/>
            <person name="Chan C."/>
            <person name="Rhodes N."/>
            <person name="Thang M."/>
        </authorList>
    </citation>
    <scope>NUCLEOTIDE SEQUENCE</scope>
</reference>
<dbReference type="InterPro" id="IPR010496">
    <property type="entry name" value="AL/BT2_dom"/>
</dbReference>
<dbReference type="SUPFAM" id="SSF53067">
    <property type="entry name" value="Actin-like ATPase domain"/>
    <property type="match status" value="1"/>
</dbReference>
<dbReference type="InterPro" id="IPR051338">
    <property type="entry name" value="NodU/CmcH_Carbamoyltrnsfr"/>
</dbReference>
<dbReference type="InterPro" id="IPR043129">
    <property type="entry name" value="ATPase_NBD"/>
</dbReference>
<dbReference type="OrthoDB" id="10027588at2759"/>
<evidence type="ECO:0000313" key="7">
    <source>
        <dbReference type="Proteomes" id="UP001152797"/>
    </source>
</evidence>
<sequence length="772" mass="86871">MCASNDARTQAEDWVSLFDGKTMDGWEKVGKDESTWEVKDGALCGSGPASMLVCTKGPYKNFRYRAEIKINDRGNSGLYFRTTRRPGFTDGYEAQIDSTHLDPIRTGSLYGMCHVYKRLVEPDTWFTYEIEVRDDVWRGRPVTKIKITVDGDELYEYFDFDQTFKEGYFAFQQHDPGSKVCIRKAFYDRKRRYPVISESDSADTARFQQLGDPCKCGWMIFDVVHHSERHDGIERTAFVGEIVENTMKELGLVPCFCEGLTYKLFDQLQGNSLAIVIIEGHNSGACVGDASGVKYAIQEERLCGEKNYWGFPKLSLQACLDYVGAKPSDIESLSYGGNIVLCRYHSRDDVIESYRRQETFAGKLRQRVAMPIVTRLRRNYGQGPLRGLLDQAGYADVPVVHFDHHLSHAATAYYGLRTSPEKKYLVLTCDGAGDGLCATVRVMGGGEDRLVAETPWGDSLGALYSWVTYGMGFVPMEHEYKLMGMAPYASESGTQQVASIFRRYLGLSKDGLSFQRQTHRRINDAYGAIEADLQGMRFDWICAGLQRFTEEMLVEWVRNAIRATGVSDVLAAGGVFMNVKANKCIAEMNEVDSFEAFPSCGDETLPMGALYLDAAQRYDGDAVQPLQHYYLGDDLTEDEIRTALAGANVSFEKPDNIAKEVAGVLAAGHPLARCAGRMEFGARALGNRSILGDPSNQDLVRVINRMVKKRDFWMPFAPMVLEERQDEYLQNPKKLRSPYMMMTFDTRQNFRDLIAAVHNADLTHSSNRRDVG</sequence>
<accession>A0A9P1BF66</accession>
<evidence type="ECO:0000259" key="2">
    <source>
        <dbReference type="Pfam" id="PF02543"/>
    </source>
</evidence>
<comment type="similarity">
    <text evidence="1">Belongs to the NodU/CmcH family.</text>
</comment>
<feature type="domain" description="3-keto-alpha-glucoside-1,2-lyase/3-keto-2-hydroxy-glucal hydratase" evidence="3">
    <location>
        <begin position="13"/>
        <end position="184"/>
    </location>
</feature>
<organism evidence="5">
    <name type="scientific">Cladocopium goreaui</name>
    <dbReference type="NCBI Taxonomy" id="2562237"/>
    <lineage>
        <taxon>Eukaryota</taxon>
        <taxon>Sar</taxon>
        <taxon>Alveolata</taxon>
        <taxon>Dinophyceae</taxon>
        <taxon>Suessiales</taxon>
        <taxon>Symbiodiniaceae</taxon>
        <taxon>Cladocopium</taxon>
    </lineage>
</organism>
<dbReference type="InterPro" id="IPR003696">
    <property type="entry name" value="Carbtransf_dom"/>
</dbReference>
<dbReference type="Gene3D" id="3.90.870.20">
    <property type="entry name" value="Carbamoyltransferase, C-terminal domain"/>
    <property type="match status" value="1"/>
</dbReference>
<dbReference type="AlphaFoldDB" id="A0A9P1BF66"/>
<dbReference type="Proteomes" id="UP001152797">
    <property type="component" value="Unassembled WGS sequence"/>
</dbReference>
<proteinExistence type="inferred from homology"/>
<dbReference type="InterPro" id="IPR038152">
    <property type="entry name" value="Carbam_trans_C_sf"/>
</dbReference>
<dbReference type="PANTHER" id="PTHR34847">
    <property type="entry name" value="NODULATION PROTEIN U"/>
    <property type="match status" value="1"/>
</dbReference>
<gene>
    <name evidence="5" type="ORF">C1SCF055_LOCUS155</name>
</gene>
<dbReference type="Gene3D" id="2.60.120.560">
    <property type="entry name" value="Exo-inulinase, domain 1"/>
    <property type="match status" value="1"/>
</dbReference>
<evidence type="ECO:0000313" key="6">
    <source>
        <dbReference type="EMBL" id="CAL4758877.1"/>
    </source>
</evidence>
<dbReference type="Gene3D" id="3.30.420.40">
    <property type="match status" value="2"/>
</dbReference>
<evidence type="ECO:0000256" key="1">
    <source>
        <dbReference type="ARBA" id="ARBA00006129"/>
    </source>
</evidence>
<comment type="caution">
    <text evidence="5">The sequence shown here is derived from an EMBL/GenBank/DDBJ whole genome shotgun (WGS) entry which is preliminary data.</text>
</comment>
<dbReference type="EMBL" id="CAMXCT010000001">
    <property type="protein sequence ID" value="CAI3971565.1"/>
    <property type="molecule type" value="Genomic_DNA"/>
</dbReference>
<evidence type="ECO:0000259" key="3">
    <source>
        <dbReference type="Pfam" id="PF06439"/>
    </source>
</evidence>
<evidence type="ECO:0000259" key="4">
    <source>
        <dbReference type="Pfam" id="PF16861"/>
    </source>
</evidence>
<dbReference type="CDD" id="cd24100">
    <property type="entry name" value="ASKHA_NBD_MJ1051-like_N"/>
    <property type="match status" value="1"/>
</dbReference>
<dbReference type="EMBL" id="CAMXCT020000001">
    <property type="protein sequence ID" value="CAL1124940.1"/>
    <property type="molecule type" value="Genomic_DNA"/>
</dbReference>
<dbReference type="PANTHER" id="PTHR34847:SF1">
    <property type="entry name" value="NODULATION PROTEIN U"/>
    <property type="match status" value="1"/>
</dbReference>
<dbReference type="InterPro" id="IPR031730">
    <property type="entry name" value="Carbam_trans_C"/>
</dbReference>
<evidence type="ECO:0000313" key="5">
    <source>
        <dbReference type="EMBL" id="CAI3971565.1"/>
    </source>
</evidence>
<protein>
    <submittedName>
        <fullName evidence="6">Nodulation protein NolNO</fullName>
    </submittedName>
</protein>
<dbReference type="Pfam" id="PF06439">
    <property type="entry name" value="3keto-disac_hyd"/>
    <property type="match status" value="1"/>
</dbReference>
<dbReference type="GO" id="GO:0016787">
    <property type="term" value="F:hydrolase activity"/>
    <property type="evidence" value="ECO:0007669"/>
    <property type="project" value="InterPro"/>
</dbReference>
<dbReference type="Pfam" id="PF16861">
    <property type="entry name" value="Carbam_trans_C"/>
    <property type="match status" value="1"/>
</dbReference>
<reference evidence="6 7" key="2">
    <citation type="submission" date="2024-05" db="EMBL/GenBank/DDBJ databases">
        <authorList>
            <person name="Chen Y."/>
            <person name="Shah S."/>
            <person name="Dougan E. K."/>
            <person name="Thang M."/>
            <person name="Chan C."/>
        </authorList>
    </citation>
    <scope>NUCLEOTIDE SEQUENCE [LARGE SCALE GENOMIC DNA]</scope>
</reference>
<keyword evidence="7" id="KW-1185">Reference proteome</keyword>
<name>A0A9P1BF66_9DINO</name>
<feature type="domain" description="Carbamoyltransferase C-terminal" evidence="4">
    <location>
        <begin position="663"/>
        <end position="763"/>
    </location>
</feature>
<dbReference type="EMBL" id="CAMXCT030000001">
    <property type="protein sequence ID" value="CAL4758877.1"/>
    <property type="molecule type" value="Genomic_DNA"/>
</dbReference>